<organism evidence="1 2">
    <name type="scientific">Altererythrobacter lutimaris</name>
    <dbReference type="NCBI Taxonomy" id="2743979"/>
    <lineage>
        <taxon>Bacteria</taxon>
        <taxon>Pseudomonadati</taxon>
        <taxon>Pseudomonadota</taxon>
        <taxon>Alphaproteobacteria</taxon>
        <taxon>Sphingomonadales</taxon>
        <taxon>Erythrobacteraceae</taxon>
        <taxon>Altererythrobacter</taxon>
    </lineage>
</organism>
<dbReference type="Proteomes" id="UP000546031">
    <property type="component" value="Unassembled WGS sequence"/>
</dbReference>
<name>A0A850HE13_9SPHN</name>
<evidence type="ECO:0000313" key="2">
    <source>
        <dbReference type="Proteomes" id="UP000546031"/>
    </source>
</evidence>
<dbReference type="EMBL" id="JABWTA010000001">
    <property type="protein sequence ID" value="NVE95038.1"/>
    <property type="molecule type" value="Genomic_DNA"/>
</dbReference>
<evidence type="ECO:0000313" key="1">
    <source>
        <dbReference type="EMBL" id="NVE95038.1"/>
    </source>
</evidence>
<reference evidence="1 2" key="1">
    <citation type="submission" date="2020-06" db="EMBL/GenBank/DDBJ databases">
        <title>Altererythrobacter lutimaris sp. nov., a marine bacterium isolated from a tidal flat.</title>
        <authorList>
            <person name="Kim D."/>
            <person name="Yoo Y."/>
            <person name="Kim J.-J."/>
        </authorList>
    </citation>
    <scope>NUCLEOTIDE SEQUENCE [LARGE SCALE GENOMIC DNA]</scope>
    <source>
        <strain evidence="1 2">JGD-16</strain>
    </source>
</reference>
<dbReference type="AlphaFoldDB" id="A0A850HE13"/>
<sequence length="111" mass="12535">MKSQFRTKLDEHLAGLPWAEGFDHHTHHLPDELCLDVQSFEDYTELLSFLADNTERALHFEIGPDVEATQYIKRLAKYLSDPEISDYLGGLGEVSSPWSLLAYATIIALGN</sequence>
<dbReference type="RefSeq" id="WP_176273243.1">
    <property type="nucleotide sequence ID" value="NZ_JABWTA010000001.1"/>
</dbReference>
<gene>
    <name evidence="1" type="ORF">HUO12_09030</name>
</gene>
<protein>
    <submittedName>
        <fullName evidence="1">Uncharacterized protein</fullName>
    </submittedName>
</protein>
<accession>A0A850HE13</accession>
<comment type="caution">
    <text evidence="1">The sequence shown here is derived from an EMBL/GenBank/DDBJ whole genome shotgun (WGS) entry which is preliminary data.</text>
</comment>
<keyword evidence="2" id="KW-1185">Reference proteome</keyword>
<proteinExistence type="predicted"/>